<comment type="caution">
    <text evidence="1">The sequence shown here is derived from an EMBL/GenBank/DDBJ whole genome shotgun (WGS) entry which is preliminary data.</text>
</comment>
<proteinExistence type="predicted"/>
<dbReference type="EMBL" id="LHYD01000001">
    <property type="protein sequence ID" value="KXB05723.1"/>
    <property type="molecule type" value="Genomic_DNA"/>
</dbReference>
<keyword evidence="2" id="KW-1185">Reference proteome</keyword>
<evidence type="ECO:0000313" key="2">
    <source>
        <dbReference type="Proteomes" id="UP000070311"/>
    </source>
</evidence>
<name>A0A133VH09_9EURY</name>
<gene>
    <name evidence="1" type="ORF">AKJ50_00040</name>
</gene>
<sequence>MNSKILNIRGKNMEPEIREERVTEIMSEMVNTLDEEGALSLATMSEPYIANDETGLCLMAFSRLEAEGLIIQQLDGKWKLSERRITL</sequence>
<evidence type="ECO:0000313" key="1">
    <source>
        <dbReference type="EMBL" id="KXB05723.1"/>
    </source>
</evidence>
<dbReference type="AlphaFoldDB" id="A0A133VH09"/>
<reference evidence="1 2" key="1">
    <citation type="journal article" date="2016" name="Sci. Rep.">
        <title>Metabolic traits of an uncultured archaeal lineage -MSBL1- from brine pools of the Red Sea.</title>
        <authorList>
            <person name="Mwirichia R."/>
            <person name="Alam I."/>
            <person name="Rashid M."/>
            <person name="Vinu M."/>
            <person name="Ba-Alawi W."/>
            <person name="Anthony Kamau A."/>
            <person name="Kamanda Ngugi D."/>
            <person name="Goker M."/>
            <person name="Klenk H.P."/>
            <person name="Bajic V."/>
            <person name="Stingl U."/>
        </authorList>
    </citation>
    <scope>NUCLEOTIDE SEQUENCE [LARGE SCALE GENOMIC DNA]</scope>
    <source>
        <strain evidence="1">SCGC-AAA382A13</strain>
    </source>
</reference>
<accession>A0A133VH09</accession>
<protein>
    <submittedName>
        <fullName evidence="1">Uncharacterized protein</fullName>
    </submittedName>
</protein>
<dbReference type="Proteomes" id="UP000070311">
    <property type="component" value="Unassembled WGS sequence"/>
</dbReference>
<organism evidence="1 2">
    <name type="scientific">candidate division MSBL1 archaeon SCGC-AAA382A13</name>
    <dbReference type="NCBI Taxonomy" id="1698279"/>
    <lineage>
        <taxon>Archaea</taxon>
        <taxon>Methanobacteriati</taxon>
        <taxon>Methanobacteriota</taxon>
        <taxon>candidate division MSBL1</taxon>
    </lineage>
</organism>